<evidence type="ECO:0000313" key="3">
    <source>
        <dbReference type="Proteomes" id="UP001597118"/>
    </source>
</evidence>
<keyword evidence="3" id="KW-1185">Reference proteome</keyword>
<feature type="signal peptide" evidence="1">
    <location>
        <begin position="1"/>
        <end position="19"/>
    </location>
</feature>
<dbReference type="Pfam" id="PF13585">
    <property type="entry name" value="CHU_C"/>
    <property type="match status" value="1"/>
</dbReference>
<evidence type="ECO:0000313" key="2">
    <source>
        <dbReference type="EMBL" id="MFD1630457.1"/>
    </source>
</evidence>
<gene>
    <name evidence="2" type="ORF">ACFSAH_11245</name>
</gene>
<accession>A0ABW4IEQ5</accession>
<reference evidence="3" key="1">
    <citation type="journal article" date="2019" name="Int. J. Syst. Evol. Microbiol.">
        <title>The Global Catalogue of Microorganisms (GCM) 10K type strain sequencing project: providing services to taxonomists for standard genome sequencing and annotation.</title>
        <authorList>
            <consortium name="The Broad Institute Genomics Platform"/>
            <consortium name="The Broad Institute Genome Sequencing Center for Infectious Disease"/>
            <person name="Wu L."/>
            <person name="Ma J."/>
        </authorList>
    </citation>
    <scope>NUCLEOTIDE SEQUENCE [LARGE SCALE GENOMIC DNA]</scope>
    <source>
        <strain evidence="3">CCUG 53762</strain>
    </source>
</reference>
<name>A0ABW4IEQ5_9SPHI</name>
<proteinExistence type="predicted"/>
<keyword evidence="1" id="KW-0732">Signal</keyword>
<sequence>MKKLAAILSVWLCAMNLCAQMIVQKGSGLTIQNGADIIVESDIINEDKIQNDGVLRFTGDWENKNKYGGLMEGSKGEVILIGNSQKLKGTFPMSFYTLKLTGAGIKSVNQDMQILNLLDLNDGELELVATKLTLLNGVEHALKRNRGIISATEGGFFYRNLEEKGTYLYPMGSSKTGQFLYRPIEVDLNGDHENLFGVSFLAKDPGNNYYYRENRKDNVSEVNSKFYHVLDRTKGDAQLKVNYFYSSNDGYSALAKWTDNLWENITLYKSLDLTSQDLNRQMVFIADKSFGNVPVTLANLKEAHNLVFYNSYSPDGDGKNDTWTIGNIDNYPENEITIFNRWGGEVFKTKSFSSINRWDGASLSEGTYYYLLRVKIENEYKVFKGFVSLVKNQR</sequence>
<organism evidence="2 3">
    <name type="scientific">Pseudopedobacter beijingensis</name>
    <dbReference type="NCBI Taxonomy" id="1207056"/>
    <lineage>
        <taxon>Bacteria</taxon>
        <taxon>Pseudomonadati</taxon>
        <taxon>Bacteroidota</taxon>
        <taxon>Sphingobacteriia</taxon>
        <taxon>Sphingobacteriales</taxon>
        <taxon>Sphingobacteriaceae</taxon>
        <taxon>Pseudopedobacter</taxon>
    </lineage>
</organism>
<feature type="chain" id="PRO_5046873108" evidence="1">
    <location>
        <begin position="20"/>
        <end position="394"/>
    </location>
</feature>
<protein>
    <submittedName>
        <fullName evidence="2">Gliding motility-associated C-terminal domain-containing protein</fullName>
    </submittedName>
</protein>
<dbReference type="Proteomes" id="UP001597118">
    <property type="component" value="Unassembled WGS sequence"/>
</dbReference>
<evidence type="ECO:0000256" key="1">
    <source>
        <dbReference type="SAM" id="SignalP"/>
    </source>
</evidence>
<dbReference type="EMBL" id="JBHUDG010000017">
    <property type="protein sequence ID" value="MFD1630457.1"/>
    <property type="molecule type" value="Genomic_DNA"/>
</dbReference>
<comment type="caution">
    <text evidence="2">The sequence shown here is derived from an EMBL/GenBank/DDBJ whole genome shotgun (WGS) entry which is preliminary data.</text>
</comment>
<dbReference type="InterPro" id="IPR026341">
    <property type="entry name" value="T9SS_type_B"/>
</dbReference>
<dbReference type="RefSeq" id="WP_379662834.1">
    <property type="nucleotide sequence ID" value="NZ_JBHUDG010000017.1"/>
</dbReference>
<dbReference type="NCBIfam" id="TIGR04131">
    <property type="entry name" value="Bac_Flav_CTERM"/>
    <property type="match status" value="1"/>
</dbReference>